<comment type="caution">
    <text evidence="3">The sequence shown here is derived from an EMBL/GenBank/DDBJ whole genome shotgun (WGS) entry which is preliminary data.</text>
</comment>
<accession>A0AAN6S4A5</accession>
<name>A0AAN6S4A5_9PEZI</name>
<dbReference type="EMBL" id="MU853813">
    <property type="protein sequence ID" value="KAK3939321.1"/>
    <property type="molecule type" value="Genomic_DNA"/>
</dbReference>
<evidence type="ECO:0000313" key="4">
    <source>
        <dbReference type="Proteomes" id="UP001303473"/>
    </source>
</evidence>
<evidence type="ECO:0000256" key="1">
    <source>
        <dbReference type="SAM" id="Coils"/>
    </source>
</evidence>
<keyword evidence="2" id="KW-0812">Transmembrane</keyword>
<dbReference type="Proteomes" id="UP001303473">
    <property type="component" value="Unassembled WGS sequence"/>
</dbReference>
<keyword evidence="2" id="KW-0472">Membrane</keyword>
<evidence type="ECO:0000313" key="3">
    <source>
        <dbReference type="EMBL" id="KAK3939321.1"/>
    </source>
</evidence>
<organism evidence="3 4">
    <name type="scientific">Diplogelasinospora grovesii</name>
    <dbReference type="NCBI Taxonomy" id="303347"/>
    <lineage>
        <taxon>Eukaryota</taxon>
        <taxon>Fungi</taxon>
        <taxon>Dikarya</taxon>
        <taxon>Ascomycota</taxon>
        <taxon>Pezizomycotina</taxon>
        <taxon>Sordariomycetes</taxon>
        <taxon>Sordariomycetidae</taxon>
        <taxon>Sordariales</taxon>
        <taxon>Diplogelasinosporaceae</taxon>
        <taxon>Diplogelasinospora</taxon>
    </lineage>
</organism>
<reference evidence="4" key="1">
    <citation type="journal article" date="2023" name="Mol. Phylogenet. Evol.">
        <title>Genome-scale phylogeny and comparative genomics of the fungal order Sordariales.</title>
        <authorList>
            <person name="Hensen N."/>
            <person name="Bonometti L."/>
            <person name="Westerberg I."/>
            <person name="Brannstrom I.O."/>
            <person name="Guillou S."/>
            <person name="Cros-Aarteil S."/>
            <person name="Calhoun S."/>
            <person name="Haridas S."/>
            <person name="Kuo A."/>
            <person name="Mondo S."/>
            <person name="Pangilinan J."/>
            <person name="Riley R."/>
            <person name="LaButti K."/>
            <person name="Andreopoulos B."/>
            <person name="Lipzen A."/>
            <person name="Chen C."/>
            <person name="Yan M."/>
            <person name="Daum C."/>
            <person name="Ng V."/>
            <person name="Clum A."/>
            <person name="Steindorff A."/>
            <person name="Ohm R.A."/>
            <person name="Martin F."/>
            <person name="Silar P."/>
            <person name="Natvig D.O."/>
            <person name="Lalanne C."/>
            <person name="Gautier V."/>
            <person name="Ament-Velasquez S.L."/>
            <person name="Kruys A."/>
            <person name="Hutchinson M.I."/>
            <person name="Powell A.J."/>
            <person name="Barry K."/>
            <person name="Miller A.N."/>
            <person name="Grigoriev I.V."/>
            <person name="Debuchy R."/>
            <person name="Gladieux P."/>
            <person name="Hiltunen Thoren M."/>
            <person name="Johannesson H."/>
        </authorList>
    </citation>
    <scope>NUCLEOTIDE SEQUENCE [LARGE SCALE GENOMIC DNA]</scope>
    <source>
        <strain evidence="4">CBS 340.73</strain>
    </source>
</reference>
<proteinExistence type="predicted"/>
<dbReference type="AlphaFoldDB" id="A0AAN6S4A5"/>
<gene>
    <name evidence="3" type="ORF">QBC46DRAFT_388157</name>
</gene>
<feature type="transmembrane region" description="Helical" evidence="2">
    <location>
        <begin position="218"/>
        <end position="236"/>
    </location>
</feature>
<sequence length="280" mass="31865">MKGKIVDLEDKLNQRVTRIKDLEEQRKKGSRLEFKLREDIAELKEDLLHSKNELKAALDQANKDRRNLLQSHQRDDMVIRDLKRVLRSTTEAKKQLEGEVKESASLTTQLKAQLEDAKTQISELKQLAAKGSEDAIVQAPCQAPAAPRHLFRGATPAQTPTTTAPAVAAAAAAAADGDDIRVLWPTTRRLFGEAWDSAIHIRREFVEEWNRMNPGERYVTLTLFMVWLCAVMVLIYKNLMKWAQNSFETYVAEVVGQVLSARVVRAGLMDNWDERMIQRM</sequence>
<keyword evidence="2" id="KW-1133">Transmembrane helix</keyword>
<keyword evidence="1" id="KW-0175">Coiled coil</keyword>
<protein>
    <submittedName>
        <fullName evidence="3">Uncharacterized protein</fullName>
    </submittedName>
</protein>
<keyword evidence="4" id="KW-1185">Reference proteome</keyword>
<feature type="coiled-coil region" evidence="1">
    <location>
        <begin position="5"/>
        <end position="134"/>
    </location>
</feature>
<evidence type="ECO:0000256" key="2">
    <source>
        <dbReference type="SAM" id="Phobius"/>
    </source>
</evidence>